<dbReference type="EMBL" id="PQXI01000029">
    <property type="protein sequence ID" value="TGO28336.1"/>
    <property type="molecule type" value="Genomic_DNA"/>
</dbReference>
<dbReference type="CDD" id="cd02440">
    <property type="entry name" value="AdoMet_MTases"/>
    <property type="match status" value="1"/>
</dbReference>
<dbReference type="InterPro" id="IPR029063">
    <property type="entry name" value="SAM-dependent_MTases_sf"/>
</dbReference>
<evidence type="ECO:0000259" key="1">
    <source>
        <dbReference type="Pfam" id="PF08242"/>
    </source>
</evidence>
<keyword evidence="3" id="KW-1185">Reference proteome</keyword>
<reference evidence="2 3" key="1">
    <citation type="submission" date="2017-12" db="EMBL/GenBank/DDBJ databases">
        <title>Comparative genomics of Botrytis spp.</title>
        <authorList>
            <person name="Valero-Jimenez C.A."/>
            <person name="Tapia P."/>
            <person name="Veloso J."/>
            <person name="Silva-Moreno E."/>
            <person name="Staats M."/>
            <person name="Valdes J.H."/>
            <person name="Van Kan J.A.L."/>
        </authorList>
    </citation>
    <scope>NUCLEOTIDE SEQUENCE [LARGE SCALE GENOMIC DNA]</scope>
    <source>
        <strain evidence="2 3">Bp0003</strain>
    </source>
</reference>
<dbReference type="AlphaFoldDB" id="A0A4Z1FUD0"/>
<dbReference type="PANTHER" id="PTHR43464">
    <property type="entry name" value="METHYLTRANSFERASE"/>
    <property type="match status" value="1"/>
</dbReference>
<dbReference type="Proteomes" id="UP000297910">
    <property type="component" value="Unassembled WGS sequence"/>
</dbReference>
<dbReference type="InterPro" id="IPR013217">
    <property type="entry name" value="Methyltransf_12"/>
</dbReference>
<dbReference type="GO" id="GO:0010420">
    <property type="term" value="F:polyprenyldihydroxybenzoate methyltransferase activity"/>
    <property type="evidence" value="ECO:0007669"/>
    <property type="project" value="TreeGrafter"/>
</dbReference>
<protein>
    <recommendedName>
        <fullName evidence="1">Methyltransferase type 12 domain-containing protein</fullName>
    </recommendedName>
</protein>
<name>A0A4Z1FUD0_9HELO</name>
<proteinExistence type="predicted"/>
<evidence type="ECO:0000313" key="2">
    <source>
        <dbReference type="EMBL" id="TGO28336.1"/>
    </source>
</evidence>
<dbReference type="Gene3D" id="3.40.50.150">
    <property type="entry name" value="Vaccinia Virus protein VP39"/>
    <property type="match status" value="1"/>
</dbReference>
<dbReference type="SUPFAM" id="SSF53335">
    <property type="entry name" value="S-adenosyl-L-methionine-dependent methyltransferases"/>
    <property type="match status" value="1"/>
</dbReference>
<organism evidence="2 3">
    <name type="scientific">Botrytis paeoniae</name>
    <dbReference type="NCBI Taxonomy" id="278948"/>
    <lineage>
        <taxon>Eukaryota</taxon>
        <taxon>Fungi</taxon>
        <taxon>Dikarya</taxon>
        <taxon>Ascomycota</taxon>
        <taxon>Pezizomycotina</taxon>
        <taxon>Leotiomycetes</taxon>
        <taxon>Helotiales</taxon>
        <taxon>Sclerotiniaceae</taxon>
        <taxon>Botrytis</taxon>
    </lineage>
</organism>
<feature type="domain" description="Methyltransferase type 12" evidence="1">
    <location>
        <begin position="64"/>
        <end position="171"/>
    </location>
</feature>
<evidence type="ECO:0000313" key="3">
    <source>
        <dbReference type="Proteomes" id="UP000297910"/>
    </source>
</evidence>
<comment type="caution">
    <text evidence="2">The sequence shown here is derived from an EMBL/GenBank/DDBJ whole genome shotgun (WGS) entry which is preliminary data.</text>
</comment>
<dbReference type="Pfam" id="PF08242">
    <property type="entry name" value="Methyltransf_12"/>
    <property type="match status" value="1"/>
</dbReference>
<sequence length="299" mass="33149">MPTPSPSTTHQESVSTYLLYNRWAATYDTDHNPLQILDSALIPSLLKTLFFIPSEAQDNITITELGCGTGRNTIRFLAPPISKKISKIHALDLSPAMLEIARSRCSLCVSENDSHVPSIQFNEFNALNVQFNPEISSLIQGQANMVISTLVLEHLPLDTFFSAVAFLLKPDSNADNGRVLITNMHAEMGRLSQAGFSDEIEGKKTKVRGESYVYEIEEVVEQGKKWGFHVVGEVLERTVEITDIEEDGSGLKLGSRGGKWIGKKMWFGMVMQRKHQQNNSATGKQSVTHIANGLDCQQI</sequence>
<gene>
    <name evidence="2" type="ORF">BPAE_0029g00660</name>
</gene>
<accession>A0A4Z1FUD0</accession>
<dbReference type="PANTHER" id="PTHR43464:SF52">
    <property type="entry name" value="PUTATIVE-RELATED"/>
    <property type="match status" value="1"/>
</dbReference>